<name>A0A2A2JT41_9BILA</name>
<comment type="caution">
    <text evidence="2">The sequence shown here is derived from an EMBL/GenBank/DDBJ whole genome shotgun (WGS) entry which is preliminary data.</text>
</comment>
<sequence>MGYHSTSELSPFSPRFSPINPPASSVSPGLQTSTSLQAGLSQQSAAAARVPALIKEAQKSATLSSSYQYQPKIISISPKLIPKAKNQHYSSSGNLLKDGLHKDLLNLRSYHLPPITKAVTIDQIDRIRDPVDDFLRNNIYKTKVVTTVFESVKGGFEELIDDVEFEIDKWFGKSSILAVACEVHFSVPEDKRNRQLECRMKEKILAALRENNKRLLYLKGLGLGKLPIPLAESKTHENIMKDWDTNSVRGVYQRYYARLLPYVYPETPNMHSPFWKLQ</sequence>
<dbReference type="AlphaFoldDB" id="A0A2A2JT41"/>
<evidence type="ECO:0000313" key="2">
    <source>
        <dbReference type="EMBL" id="PAV64843.1"/>
    </source>
</evidence>
<dbReference type="STRING" id="2018661.A0A2A2JT41"/>
<evidence type="ECO:0000313" key="3">
    <source>
        <dbReference type="Proteomes" id="UP000218231"/>
    </source>
</evidence>
<reference evidence="2 3" key="1">
    <citation type="journal article" date="2017" name="Curr. Biol.">
        <title>Genome architecture and evolution of a unichromosomal asexual nematode.</title>
        <authorList>
            <person name="Fradin H."/>
            <person name="Zegar C."/>
            <person name="Gutwein M."/>
            <person name="Lucas J."/>
            <person name="Kovtun M."/>
            <person name="Corcoran D."/>
            <person name="Baugh L.R."/>
            <person name="Kiontke K."/>
            <person name="Gunsalus K."/>
            <person name="Fitch D.H."/>
            <person name="Piano F."/>
        </authorList>
    </citation>
    <scope>NUCLEOTIDE SEQUENCE [LARGE SCALE GENOMIC DNA]</scope>
    <source>
        <strain evidence="2">PF1309</strain>
    </source>
</reference>
<gene>
    <name evidence="2" type="ORF">WR25_01067</name>
</gene>
<dbReference type="OrthoDB" id="6252479at2759"/>
<feature type="region of interest" description="Disordered" evidence="1">
    <location>
        <begin position="1"/>
        <end position="37"/>
    </location>
</feature>
<accession>A0A2A2JT41</accession>
<dbReference type="Proteomes" id="UP000218231">
    <property type="component" value="Unassembled WGS sequence"/>
</dbReference>
<protein>
    <submittedName>
        <fullName evidence="2">Uncharacterized protein</fullName>
    </submittedName>
</protein>
<organism evidence="2 3">
    <name type="scientific">Diploscapter pachys</name>
    <dbReference type="NCBI Taxonomy" id="2018661"/>
    <lineage>
        <taxon>Eukaryota</taxon>
        <taxon>Metazoa</taxon>
        <taxon>Ecdysozoa</taxon>
        <taxon>Nematoda</taxon>
        <taxon>Chromadorea</taxon>
        <taxon>Rhabditida</taxon>
        <taxon>Rhabditina</taxon>
        <taxon>Rhabditomorpha</taxon>
        <taxon>Rhabditoidea</taxon>
        <taxon>Rhabditidae</taxon>
        <taxon>Diploscapter</taxon>
    </lineage>
</organism>
<feature type="compositionally biased region" description="Polar residues" evidence="1">
    <location>
        <begin position="1"/>
        <end position="10"/>
    </location>
</feature>
<keyword evidence="3" id="KW-1185">Reference proteome</keyword>
<dbReference type="EMBL" id="LIAE01010239">
    <property type="protein sequence ID" value="PAV64843.1"/>
    <property type="molecule type" value="Genomic_DNA"/>
</dbReference>
<proteinExistence type="predicted"/>
<evidence type="ECO:0000256" key="1">
    <source>
        <dbReference type="SAM" id="MobiDB-lite"/>
    </source>
</evidence>